<keyword evidence="2" id="KW-1185">Reference proteome</keyword>
<dbReference type="EMBL" id="KN839100">
    <property type="protein sequence ID" value="KIJ90851.1"/>
    <property type="molecule type" value="Genomic_DNA"/>
</dbReference>
<evidence type="ECO:0000313" key="2">
    <source>
        <dbReference type="Proteomes" id="UP000054477"/>
    </source>
</evidence>
<reference evidence="2" key="2">
    <citation type="submission" date="2015-01" db="EMBL/GenBank/DDBJ databases">
        <title>Evolutionary Origins and Diversification of the Mycorrhizal Mutualists.</title>
        <authorList>
            <consortium name="DOE Joint Genome Institute"/>
            <consortium name="Mycorrhizal Genomics Consortium"/>
            <person name="Kohler A."/>
            <person name="Kuo A."/>
            <person name="Nagy L.G."/>
            <person name="Floudas D."/>
            <person name="Copeland A."/>
            <person name="Barry K.W."/>
            <person name="Cichocki N."/>
            <person name="Veneault-Fourrey C."/>
            <person name="LaButti K."/>
            <person name="Lindquist E.A."/>
            <person name="Lipzen A."/>
            <person name="Lundell T."/>
            <person name="Morin E."/>
            <person name="Murat C."/>
            <person name="Riley R."/>
            <person name="Ohm R."/>
            <person name="Sun H."/>
            <person name="Tunlid A."/>
            <person name="Henrissat B."/>
            <person name="Grigoriev I.V."/>
            <person name="Hibbett D.S."/>
            <person name="Martin F."/>
        </authorList>
    </citation>
    <scope>NUCLEOTIDE SEQUENCE [LARGE SCALE GENOMIC DNA]</scope>
    <source>
        <strain evidence="2">LaAM-08-1</strain>
    </source>
</reference>
<dbReference type="OrthoDB" id="3085147at2759"/>
<dbReference type="AlphaFoldDB" id="A0A0C9WZU7"/>
<sequence length="558" mass="63017">MQVPSVLTSVVSVTLCTAHSVAKRVRLVGALMCIFDALSGTLWAVALPSALWSGAPSASPEAHQTELFRTKLNRKVFECRVLHAMLKFFRKGRKSLSGLSFFQRYRDRPTTDSELGPQPWNLPLPPDIMNHIIDTYNDIPVDIPTIFALAQSYPVLQLFCLSKIFQNLHISCMACRNFLTFELLAHVIQAYPFVLERVKSLTLEGPFERKQLTGSSYVLSQITERSHNLVRLSLAHSIRTWEDLNEILRKHILILLSQSRLHTVALCFYWIPIELLNHLPDLKRLEVDRFPERPALDIVPVRECKVKVEELALINVCGVGAKPILHARSPFDFSTLKVFEVHKGWMVDIQEIVNISAASLCKLVLDVCDDQNIDLGVLSCLEHITLSVQIESFSQLHLSNGDVIQQTYFPLPPAQLQFISKTLATCKPHNSIETIRLVISPFHLEDVVPCDWLSLDSLFECPGTWEVLKEVSLITVPHGANIHEVLSEHCLEQVEPVRMPCLDGRGVMVKWFQHVKRGNLAQRGGHDAVGAAATRDFAILAEQWRRPGQLSISFLSYR</sequence>
<dbReference type="HOGENOM" id="CLU_035833_0_0_1"/>
<accession>A0A0C9WZU7</accession>
<organism evidence="1 2">
    <name type="scientific">Laccaria amethystina LaAM-08-1</name>
    <dbReference type="NCBI Taxonomy" id="1095629"/>
    <lineage>
        <taxon>Eukaryota</taxon>
        <taxon>Fungi</taxon>
        <taxon>Dikarya</taxon>
        <taxon>Basidiomycota</taxon>
        <taxon>Agaricomycotina</taxon>
        <taxon>Agaricomycetes</taxon>
        <taxon>Agaricomycetidae</taxon>
        <taxon>Agaricales</taxon>
        <taxon>Agaricineae</taxon>
        <taxon>Hydnangiaceae</taxon>
        <taxon>Laccaria</taxon>
    </lineage>
</organism>
<protein>
    <recommendedName>
        <fullName evidence="3">F-box domain-containing protein</fullName>
    </recommendedName>
</protein>
<evidence type="ECO:0008006" key="3">
    <source>
        <dbReference type="Google" id="ProtNLM"/>
    </source>
</evidence>
<gene>
    <name evidence="1" type="ORF">K443DRAFT_14899</name>
</gene>
<evidence type="ECO:0000313" key="1">
    <source>
        <dbReference type="EMBL" id="KIJ90851.1"/>
    </source>
</evidence>
<name>A0A0C9WZU7_9AGAR</name>
<dbReference type="Proteomes" id="UP000054477">
    <property type="component" value="Unassembled WGS sequence"/>
</dbReference>
<proteinExistence type="predicted"/>
<reference evidence="1 2" key="1">
    <citation type="submission" date="2014-04" db="EMBL/GenBank/DDBJ databases">
        <authorList>
            <consortium name="DOE Joint Genome Institute"/>
            <person name="Kuo A."/>
            <person name="Kohler A."/>
            <person name="Nagy L.G."/>
            <person name="Floudas D."/>
            <person name="Copeland A."/>
            <person name="Barry K.W."/>
            <person name="Cichocki N."/>
            <person name="Veneault-Fourrey C."/>
            <person name="LaButti K."/>
            <person name="Lindquist E.A."/>
            <person name="Lipzen A."/>
            <person name="Lundell T."/>
            <person name="Morin E."/>
            <person name="Murat C."/>
            <person name="Sun H."/>
            <person name="Tunlid A."/>
            <person name="Henrissat B."/>
            <person name="Grigoriev I.V."/>
            <person name="Hibbett D.S."/>
            <person name="Martin F."/>
            <person name="Nordberg H.P."/>
            <person name="Cantor M.N."/>
            <person name="Hua S.X."/>
        </authorList>
    </citation>
    <scope>NUCLEOTIDE SEQUENCE [LARGE SCALE GENOMIC DNA]</scope>
    <source>
        <strain evidence="1 2">LaAM-08-1</strain>
    </source>
</reference>